<evidence type="ECO:0000313" key="1">
    <source>
        <dbReference type="EMBL" id="KAG8549224.1"/>
    </source>
</evidence>
<reference evidence="1" key="1">
    <citation type="thesis" date="2020" institute="ProQuest LLC" country="789 East Eisenhower Parkway, Ann Arbor, MI, USA">
        <title>Comparative Genomics and Chromosome Evolution.</title>
        <authorList>
            <person name="Mudd A.B."/>
        </authorList>
    </citation>
    <scope>NUCLEOTIDE SEQUENCE</scope>
    <source>
        <strain evidence="1">237g6f4</strain>
        <tissue evidence="1">Blood</tissue>
    </source>
</reference>
<dbReference type="AlphaFoldDB" id="A0AAV6ZNZ2"/>
<name>A0AAV6ZNZ2_ENGPU</name>
<proteinExistence type="predicted"/>
<dbReference type="EMBL" id="WNYA01000217">
    <property type="protein sequence ID" value="KAG8549224.1"/>
    <property type="molecule type" value="Genomic_DNA"/>
</dbReference>
<accession>A0AAV6ZNZ2</accession>
<sequence length="80" mass="9362">MEFCAASPSGFQKFPSTRIGCPSYTFSILFCFQKNSHPVRPGPKRIRNPLIPHWCGDYRPLLWNECRCHKITRPLEIRLL</sequence>
<organism evidence="1 2">
    <name type="scientific">Engystomops pustulosus</name>
    <name type="common">Tungara frog</name>
    <name type="synonym">Physalaemus pustulosus</name>
    <dbReference type="NCBI Taxonomy" id="76066"/>
    <lineage>
        <taxon>Eukaryota</taxon>
        <taxon>Metazoa</taxon>
        <taxon>Chordata</taxon>
        <taxon>Craniata</taxon>
        <taxon>Vertebrata</taxon>
        <taxon>Euteleostomi</taxon>
        <taxon>Amphibia</taxon>
        <taxon>Batrachia</taxon>
        <taxon>Anura</taxon>
        <taxon>Neobatrachia</taxon>
        <taxon>Hyloidea</taxon>
        <taxon>Leptodactylidae</taxon>
        <taxon>Leiuperinae</taxon>
        <taxon>Engystomops</taxon>
    </lineage>
</organism>
<gene>
    <name evidence="1" type="ORF">GDO81_022066</name>
</gene>
<protein>
    <submittedName>
        <fullName evidence="1">Uncharacterized protein</fullName>
    </submittedName>
</protein>
<comment type="caution">
    <text evidence="1">The sequence shown here is derived from an EMBL/GenBank/DDBJ whole genome shotgun (WGS) entry which is preliminary data.</text>
</comment>
<evidence type="ECO:0000313" key="2">
    <source>
        <dbReference type="Proteomes" id="UP000824782"/>
    </source>
</evidence>
<dbReference type="Proteomes" id="UP000824782">
    <property type="component" value="Unassembled WGS sequence"/>
</dbReference>
<keyword evidence="2" id="KW-1185">Reference proteome</keyword>